<keyword evidence="1" id="KW-0175">Coiled coil</keyword>
<dbReference type="OrthoDB" id="9114710at2"/>
<dbReference type="AlphaFoldDB" id="A0A7W8QED2"/>
<dbReference type="EMBL" id="JACHDD010000015">
    <property type="protein sequence ID" value="MBB5428761.1"/>
    <property type="molecule type" value="Genomic_DNA"/>
</dbReference>
<proteinExistence type="predicted"/>
<name>A0A7W8QED2_PARAM</name>
<protein>
    <submittedName>
        <fullName evidence="2">Uncharacterized protein</fullName>
    </submittedName>
</protein>
<reference evidence="2 3" key="1">
    <citation type="submission" date="2020-08" db="EMBL/GenBank/DDBJ databases">
        <title>Genomic Encyclopedia of Type Strains, Phase IV (KMG-V): Genome sequencing to study the core and pangenomes of soil and plant-associated prokaryotes.</title>
        <authorList>
            <person name="Whitman W."/>
        </authorList>
    </citation>
    <scope>NUCLEOTIDE SEQUENCE [LARGE SCALE GENOMIC DNA]</scope>
    <source>
        <strain evidence="2 3">JPY158</strain>
    </source>
</reference>
<dbReference type="RefSeq" id="WP_018432915.1">
    <property type="nucleotide sequence ID" value="NZ_JACHDD010000015.1"/>
</dbReference>
<keyword evidence="3" id="KW-1185">Reference proteome</keyword>
<sequence length="504" mass="55840">MYQLSIPGQVFTTPTLSGVFALFANEAVQATETTLINLEGGAAAVRVTRYNGTLGIRRDGTVAEIVAALFDEVRSLWLSAYGPEPKPWQIRASHWELLFALFDLARNPTRFLSTDQIAAQKSAAREARQFFNLMSLFNDVAIERFGFASGGPCVPGGSTNGRHEVHLAYALLRNEQIPEAVLSEYRAMERAFRYDLEWASTLLDVPTLRGRLPAAKLHQLVSVMRAAKQPVTAETVDALVAAAAGVSNAPDFIEVDDALFAAGLLQVDPLPEMFDKPVSVGQPVNALAARLRDLIADWRREKKLDHADMQRTQGRLSARRHALERSMALLAHGRETFEWPNRVAVALESSDVASLLNILDTPDDHNLSSKQVVLEFHGVKLRGLKAKARRRAIFQLCGLDEAAQAGWEANELARRQAERKEQDARRAKEAAQNARYQRADGVVIDGAQHVEDAIASGFREIRDWRKGASRQYALVNTELNEARRLQAKDGTLDYARAMLERLAA</sequence>
<evidence type="ECO:0000313" key="3">
    <source>
        <dbReference type="Proteomes" id="UP000592780"/>
    </source>
</evidence>
<evidence type="ECO:0000256" key="1">
    <source>
        <dbReference type="SAM" id="Coils"/>
    </source>
</evidence>
<dbReference type="Proteomes" id="UP000592780">
    <property type="component" value="Unassembled WGS sequence"/>
</dbReference>
<feature type="coiled-coil region" evidence="1">
    <location>
        <begin position="410"/>
        <end position="437"/>
    </location>
</feature>
<comment type="caution">
    <text evidence="2">The sequence shown here is derived from an EMBL/GenBank/DDBJ whole genome shotgun (WGS) entry which is preliminary data.</text>
</comment>
<accession>A0A7W8QED2</accession>
<evidence type="ECO:0000313" key="2">
    <source>
        <dbReference type="EMBL" id="MBB5428761.1"/>
    </source>
</evidence>
<gene>
    <name evidence="2" type="ORF">HDG40_006956</name>
</gene>
<organism evidence="2 3">
    <name type="scientific">Paraburkholderia atlantica</name>
    <dbReference type="NCBI Taxonomy" id="2654982"/>
    <lineage>
        <taxon>Bacteria</taxon>
        <taxon>Pseudomonadati</taxon>
        <taxon>Pseudomonadota</taxon>
        <taxon>Betaproteobacteria</taxon>
        <taxon>Burkholderiales</taxon>
        <taxon>Burkholderiaceae</taxon>
        <taxon>Paraburkholderia</taxon>
    </lineage>
</organism>